<sequence length="72" mass="7919">MTIVLQNKSFTPKILQPKLIEGVSGPIFHTSFLSIAIIGCHRSFQSPEHIMDCVINIINVTCLSPSPKVLSQ</sequence>
<organism evidence="1">
    <name type="scientific">Arundo donax</name>
    <name type="common">Giant reed</name>
    <name type="synonym">Donax arundinaceus</name>
    <dbReference type="NCBI Taxonomy" id="35708"/>
    <lineage>
        <taxon>Eukaryota</taxon>
        <taxon>Viridiplantae</taxon>
        <taxon>Streptophyta</taxon>
        <taxon>Embryophyta</taxon>
        <taxon>Tracheophyta</taxon>
        <taxon>Spermatophyta</taxon>
        <taxon>Magnoliopsida</taxon>
        <taxon>Liliopsida</taxon>
        <taxon>Poales</taxon>
        <taxon>Poaceae</taxon>
        <taxon>PACMAD clade</taxon>
        <taxon>Arundinoideae</taxon>
        <taxon>Arundineae</taxon>
        <taxon>Arundo</taxon>
    </lineage>
</organism>
<accession>A0A0A9C6Y1</accession>
<evidence type="ECO:0000313" key="1">
    <source>
        <dbReference type="EMBL" id="JAD71331.1"/>
    </source>
</evidence>
<name>A0A0A9C6Y1_ARUDO</name>
<proteinExistence type="predicted"/>
<reference evidence="1" key="1">
    <citation type="submission" date="2014-09" db="EMBL/GenBank/DDBJ databases">
        <authorList>
            <person name="Magalhaes I.L.F."/>
            <person name="Oliveira U."/>
            <person name="Santos F.R."/>
            <person name="Vidigal T.H.D.A."/>
            <person name="Brescovit A.D."/>
            <person name="Santos A.J."/>
        </authorList>
    </citation>
    <scope>NUCLEOTIDE SEQUENCE</scope>
    <source>
        <tissue evidence="1">Shoot tissue taken approximately 20 cm above the soil surface</tissue>
    </source>
</reference>
<dbReference type="AlphaFoldDB" id="A0A0A9C6Y1"/>
<dbReference type="EMBL" id="GBRH01226564">
    <property type="protein sequence ID" value="JAD71331.1"/>
    <property type="molecule type" value="Transcribed_RNA"/>
</dbReference>
<reference evidence="1" key="2">
    <citation type="journal article" date="2015" name="Data Brief">
        <title>Shoot transcriptome of the giant reed, Arundo donax.</title>
        <authorList>
            <person name="Barrero R.A."/>
            <person name="Guerrero F.D."/>
            <person name="Moolhuijzen P."/>
            <person name="Goolsby J.A."/>
            <person name="Tidwell J."/>
            <person name="Bellgard S.E."/>
            <person name="Bellgard M.I."/>
        </authorList>
    </citation>
    <scope>NUCLEOTIDE SEQUENCE</scope>
    <source>
        <tissue evidence="1">Shoot tissue taken approximately 20 cm above the soil surface</tissue>
    </source>
</reference>
<protein>
    <submittedName>
        <fullName evidence="1">Uncharacterized protein</fullName>
    </submittedName>
</protein>